<dbReference type="InterPro" id="IPR005813">
    <property type="entry name" value="Ribosomal_bL20"/>
</dbReference>
<dbReference type="InterPro" id="IPR035566">
    <property type="entry name" value="Ribosomal_protein_bL20_C"/>
</dbReference>
<dbReference type="AlphaFoldDB" id="A0AAD4ND86"/>
<dbReference type="PANTHER" id="PTHR10986">
    <property type="entry name" value="39S RIBOSOMAL PROTEIN L20"/>
    <property type="match status" value="1"/>
</dbReference>
<organism evidence="5 6">
    <name type="scientific">Ditylenchus destructor</name>
    <dbReference type="NCBI Taxonomy" id="166010"/>
    <lineage>
        <taxon>Eukaryota</taxon>
        <taxon>Metazoa</taxon>
        <taxon>Ecdysozoa</taxon>
        <taxon>Nematoda</taxon>
        <taxon>Chromadorea</taxon>
        <taxon>Rhabditida</taxon>
        <taxon>Tylenchina</taxon>
        <taxon>Tylenchomorpha</taxon>
        <taxon>Sphaerularioidea</taxon>
        <taxon>Anguinidae</taxon>
        <taxon>Anguininae</taxon>
        <taxon>Ditylenchus</taxon>
    </lineage>
</organism>
<evidence type="ECO:0000256" key="3">
    <source>
        <dbReference type="ARBA" id="ARBA00023274"/>
    </source>
</evidence>
<dbReference type="GO" id="GO:0006412">
    <property type="term" value="P:translation"/>
    <property type="evidence" value="ECO:0007669"/>
    <property type="project" value="InterPro"/>
</dbReference>
<dbReference type="GO" id="GO:0005840">
    <property type="term" value="C:ribosome"/>
    <property type="evidence" value="ECO:0007669"/>
    <property type="project" value="UniProtKB-KW"/>
</dbReference>
<dbReference type="Gene3D" id="1.10.1900.20">
    <property type="entry name" value="Ribosomal protein L20"/>
    <property type="match status" value="1"/>
</dbReference>
<dbReference type="Proteomes" id="UP001201812">
    <property type="component" value="Unassembled WGS sequence"/>
</dbReference>
<dbReference type="SUPFAM" id="SSF74731">
    <property type="entry name" value="Ribosomal protein L20"/>
    <property type="match status" value="1"/>
</dbReference>
<accession>A0AAD4ND86</accession>
<feature type="compositionally biased region" description="Basic residues" evidence="4">
    <location>
        <begin position="180"/>
        <end position="189"/>
    </location>
</feature>
<proteinExistence type="inferred from homology"/>
<keyword evidence="3" id="KW-0687">Ribonucleoprotein</keyword>
<dbReference type="Pfam" id="PF00453">
    <property type="entry name" value="Ribosomal_L20"/>
    <property type="match status" value="1"/>
</dbReference>
<comment type="similarity">
    <text evidence="1">Belongs to the bacterial ribosomal protein bL20 family.</text>
</comment>
<keyword evidence="6" id="KW-1185">Reference proteome</keyword>
<reference evidence="5" key="1">
    <citation type="submission" date="2022-01" db="EMBL/GenBank/DDBJ databases">
        <title>Genome Sequence Resource for Two Populations of Ditylenchus destructor, the Migratory Endoparasitic Phytonematode.</title>
        <authorList>
            <person name="Zhang H."/>
            <person name="Lin R."/>
            <person name="Xie B."/>
        </authorList>
    </citation>
    <scope>NUCLEOTIDE SEQUENCE</scope>
    <source>
        <strain evidence="5">BazhouSP</strain>
    </source>
</reference>
<dbReference type="GO" id="GO:0003735">
    <property type="term" value="F:structural constituent of ribosome"/>
    <property type="evidence" value="ECO:0007669"/>
    <property type="project" value="InterPro"/>
</dbReference>
<dbReference type="EMBL" id="JAKKPZ010000006">
    <property type="protein sequence ID" value="KAI1720391.1"/>
    <property type="molecule type" value="Genomic_DNA"/>
</dbReference>
<dbReference type="GO" id="GO:0019843">
    <property type="term" value="F:rRNA binding"/>
    <property type="evidence" value="ECO:0007669"/>
    <property type="project" value="InterPro"/>
</dbReference>
<evidence type="ECO:0000256" key="2">
    <source>
        <dbReference type="ARBA" id="ARBA00022980"/>
    </source>
</evidence>
<keyword evidence="2 5" id="KW-0689">Ribosomal protein</keyword>
<evidence type="ECO:0000256" key="1">
    <source>
        <dbReference type="ARBA" id="ARBA00007698"/>
    </source>
</evidence>
<protein>
    <submittedName>
        <fullName evidence="5">Ribosomal protein l20 domain-containing protein</fullName>
    </submittedName>
</protein>
<gene>
    <name evidence="5" type="ORF">DdX_05780</name>
</gene>
<evidence type="ECO:0000313" key="5">
    <source>
        <dbReference type="EMBL" id="KAI1720391.1"/>
    </source>
</evidence>
<evidence type="ECO:0000313" key="6">
    <source>
        <dbReference type="Proteomes" id="UP001201812"/>
    </source>
</evidence>
<comment type="caution">
    <text evidence="5">The sequence shown here is derived from an EMBL/GenBank/DDBJ whole genome shotgun (WGS) entry which is preliminary data.</text>
</comment>
<dbReference type="GO" id="GO:1990904">
    <property type="term" value="C:ribonucleoprotein complex"/>
    <property type="evidence" value="ECO:0007669"/>
    <property type="project" value="UniProtKB-KW"/>
</dbReference>
<sequence length="189" mass="22396">MRLTEVLGLRRILNSSYHPFHVIPKPSKWMRRERLKRLMAWQTGTARDCVKASYRQLNKVFHYMDMERQDEPKLELYHSAERLKSALAEHNAEYKTFKNMLDMANILLDKRVLAHLAIYEPLTFKSLVDLTQRMAMEQGRLVYPTEEELDHVHTESSLFGEVIPHAKIFPRGPAENHQNRPQKLKLKEF</sequence>
<feature type="region of interest" description="Disordered" evidence="4">
    <location>
        <begin position="170"/>
        <end position="189"/>
    </location>
</feature>
<evidence type="ECO:0000256" key="4">
    <source>
        <dbReference type="SAM" id="MobiDB-lite"/>
    </source>
</evidence>
<name>A0AAD4ND86_9BILA</name>